<reference evidence="1" key="1">
    <citation type="journal article" date="2014" name="Front. Microbiol.">
        <title>High frequency of phylogenetically diverse reductive dehalogenase-homologous genes in deep subseafloor sedimentary metagenomes.</title>
        <authorList>
            <person name="Kawai M."/>
            <person name="Futagami T."/>
            <person name="Toyoda A."/>
            <person name="Takaki Y."/>
            <person name="Nishi S."/>
            <person name="Hori S."/>
            <person name="Arai W."/>
            <person name="Tsubouchi T."/>
            <person name="Morono Y."/>
            <person name="Uchiyama I."/>
            <person name="Ito T."/>
            <person name="Fujiyama A."/>
            <person name="Inagaki F."/>
            <person name="Takami H."/>
        </authorList>
    </citation>
    <scope>NUCLEOTIDE SEQUENCE</scope>
    <source>
        <strain evidence="1">Expedition CK06-06</strain>
    </source>
</reference>
<accession>X0Y2D7</accession>
<feature type="non-terminal residue" evidence="1">
    <location>
        <position position="1"/>
    </location>
</feature>
<proteinExistence type="predicted"/>
<evidence type="ECO:0000313" key="1">
    <source>
        <dbReference type="EMBL" id="GAG31061.1"/>
    </source>
</evidence>
<gene>
    <name evidence="1" type="ORF">S01H1_64685</name>
</gene>
<dbReference type="EMBL" id="BARS01042647">
    <property type="protein sequence ID" value="GAG31061.1"/>
    <property type="molecule type" value="Genomic_DNA"/>
</dbReference>
<comment type="caution">
    <text evidence="1">The sequence shown here is derived from an EMBL/GenBank/DDBJ whole genome shotgun (WGS) entry which is preliminary data.</text>
</comment>
<protein>
    <submittedName>
        <fullName evidence="1">Uncharacterized protein</fullName>
    </submittedName>
</protein>
<sequence length="69" mass="8047">AIAQKYAEIPIFDGIYIKGENKEENIAETILKLADNYKKDLEFQIMVSNRRTSLRLKQNEVLESENIDM</sequence>
<name>X0Y2D7_9ZZZZ</name>
<organism evidence="1">
    <name type="scientific">marine sediment metagenome</name>
    <dbReference type="NCBI Taxonomy" id="412755"/>
    <lineage>
        <taxon>unclassified sequences</taxon>
        <taxon>metagenomes</taxon>
        <taxon>ecological metagenomes</taxon>
    </lineage>
</organism>
<dbReference type="AlphaFoldDB" id="X0Y2D7"/>